<dbReference type="PROSITE" id="PS00463">
    <property type="entry name" value="ZN2_CY6_FUNGAL_1"/>
    <property type="match status" value="1"/>
</dbReference>
<feature type="region of interest" description="Disordered" evidence="7">
    <location>
        <begin position="548"/>
        <end position="570"/>
    </location>
</feature>
<dbReference type="InterPro" id="IPR050815">
    <property type="entry name" value="TF_fung"/>
</dbReference>
<feature type="compositionally biased region" description="Polar residues" evidence="7">
    <location>
        <begin position="708"/>
        <end position="720"/>
    </location>
</feature>
<dbReference type="InterPro" id="IPR001138">
    <property type="entry name" value="Zn2Cys6_DnaBD"/>
</dbReference>
<keyword evidence="5" id="KW-0804">Transcription</keyword>
<evidence type="ECO:0000256" key="5">
    <source>
        <dbReference type="ARBA" id="ARBA00023163"/>
    </source>
</evidence>
<dbReference type="PANTHER" id="PTHR47338">
    <property type="entry name" value="ZN(II)2CYS6 TRANSCRIPTION FACTOR (EUROFUNG)-RELATED"/>
    <property type="match status" value="1"/>
</dbReference>
<feature type="region of interest" description="Disordered" evidence="7">
    <location>
        <begin position="59"/>
        <end position="82"/>
    </location>
</feature>
<evidence type="ECO:0000256" key="7">
    <source>
        <dbReference type="SAM" id="MobiDB-lite"/>
    </source>
</evidence>
<dbReference type="GO" id="GO:0006351">
    <property type="term" value="P:DNA-templated transcription"/>
    <property type="evidence" value="ECO:0007669"/>
    <property type="project" value="InterPro"/>
</dbReference>
<gene>
    <name evidence="9" type="ORF">BDV24DRAFT_157678</name>
</gene>
<dbReference type="InterPro" id="IPR007219">
    <property type="entry name" value="XnlR_reg_dom"/>
</dbReference>
<dbReference type="SUPFAM" id="SSF57701">
    <property type="entry name" value="Zn2/Cys6 DNA-binding domain"/>
    <property type="match status" value="1"/>
</dbReference>
<feature type="compositionally biased region" description="Polar residues" evidence="7">
    <location>
        <begin position="113"/>
        <end position="127"/>
    </location>
</feature>
<evidence type="ECO:0000256" key="3">
    <source>
        <dbReference type="ARBA" id="ARBA00023015"/>
    </source>
</evidence>
<evidence type="ECO:0000313" key="9">
    <source>
        <dbReference type="EMBL" id="KAE8347386.1"/>
    </source>
</evidence>
<feature type="compositionally biased region" description="Polar residues" evidence="7">
    <location>
        <begin position="559"/>
        <end position="570"/>
    </location>
</feature>
<feature type="region of interest" description="Disordered" evidence="7">
    <location>
        <begin position="100"/>
        <end position="144"/>
    </location>
</feature>
<dbReference type="Pfam" id="PF00172">
    <property type="entry name" value="Zn_clus"/>
    <property type="match status" value="1"/>
</dbReference>
<evidence type="ECO:0000256" key="1">
    <source>
        <dbReference type="ARBA" id="ARBA00004123"/>
    </source>
</evidence>
<keyword evidence="2" id="KW-0479">Metal-binding</keyword>
<dbReference type="GO" id="GO:0003677">
    <property type="term" value="F:DNA binding"/>
    <property type="evidence" value="ECO:0007669"/>
    <property type="project" value="UniProtKB-KW"/>
</dbReference>
<evidence type="ECO:0000256" key="2">
    <source>
        <dbReference type="ARBA" id="ARBA00022723"/>
    </source>
</evidence>
<dbReference type="OrthoDB" id="3862662at2759"/>
<dbReference type="Gene3D" id="4.10.240.10">
    <property type="entry name" value="Zn(2)-C6 fungal-type DNA-binding domain"/>
    <property type="match status" value="1"/>
</dbReference>
<comment type="subcellular location">
    <subcellularLocation>
        <location evidence="1">Nucleus</location>
    </subcellularLocation>
</comment>
<dbReference type="SMART" id="SM00066">
    <property type="entry name" value="GAL4"/>
    <property type="match status" value="1"/>
</dbReference>
<feature type="compositionally biased region" description="Low complexity" evidence="7">
    <location>
        <begin position="128"/>
        <end position="138"/>
    </location>
</feature>
<proteinExistence type="predicted"/>
<dbReference type="SMART" id="SM00906">
    <property type="entry name" value="Fungal_trans"/>
    <property type="match status" value="1"/>
</dbReference>
<dbReference type="Pfam" id="PF04082">
    <property type="entry name" value="Fungal_trans"/>
    <property type="match status" value="1"/>
</dbReference>
<keyword evidence="4" id="KW-0238">DNA-binding</keyword>
<organism evidence="9">
    <name type="scientific">Aspergillus arachidicola</name>
    <dbReference type="NCBI Taxonomy" id="656916"/>
    <lineage>
        <taxon>Eukaryota</taxon>
        <taxon>Fungi</taxon>
        <taxon>Dikarya</taxon>
        <taxon>Ascomycota</taxon>
        <taxon>Pezizomycotina</taxon>
        <taxon>Eurotiomycetes</taxon>
        <taxon>Eurotiomycetidae</taxon>
        <taxon>Eurotiales</taxon>
        <taxon>Aspergillaceae</taxon>
        <taxon>Aspergillus</taxon>
        <taxon>Aspergillus subgen. Circumdati</taxon>
    </lineage>
</organism>
<dbReference type="GO" id="GO:0000981">
    <property type="term" value="F:DNA-binding transcription factor activity, RNA polymerase II-specific"/>
    <property type="evidence" value="ECO:0007669"/>
    <property type="project" value="InterPro"/>
</dbReference>
<feature type="region of interest" description="Disordered" evidence="7">
    <location>
        <begin position="688"/>
        <end position="722"/>
    </location>
</feature>
<evidence type="ECO:0000259" key="8">
    <source>
        <dbReference type="PROSITE" id="PS50048"/>
    </source>
</evidence>
<reference evidence="9" key="1">
    <citation type="submission" date="2019-04" db="EMBL/GenBank/DDBJ databases">
        <title>Friends and foes A comparative genomics study of 23 Aspergillus species from section Flavi.</title>
        <authorList>
            <consortium name="DOE Joint Genome Institute"/>
            <person name="Kjaerbolling I."/>
            <person name="Vesth T."/>
            <person name="Frisvad J.C."/>
            <person name="Nybo J.L."/>
            <person name="Theobald S."/>
            <person name="Kildgaard S."/>
            <person name="Isbrandt T."/>
            <person name="Kuo A."/>
            <person name="Sato A."/>
            <person name="Lyhne E.K."/>
            <person name="Kogle M.E."/>
            <person name="Wiebenga A."/>
            <person name="Kun R.S."/>
            <person name="Lubbers R.J."/>
            <person name="Makela M.R."/>
            <person name="Barry K."/>
            <person name="Chovatia M."/>
            <person name="Clum A."/>
            <person name="Daum C."/>
            <person name="Haridas S."/>
            <person name="He G."/>
            <person name="LaButti K."/>
            <person name="Lipzen A."/>
            <person name="Mondo S."/>
            <person name="Riley R."/>
            <person name="Salamov A."/>
            <person name="Simmons B.A."/>
            <person name="Magnuson J.K."/>
            <person name="Henrissat B."/>
            <person name="Mortensen U.H."/>
            <person name="Larsen T.O."/>
            <person name="Devries R.P."/>
            <person name="Grigoriev I.V."/>
            <person name="Machida M."/>
            <person name="Baker S.E."/>
            <person name="Andersen M.R."/>
        </authorList>
    </citation>
    <scope>NUCLEOTIDE SEQUENCE</scope>
    <source>
        <strain evidence="9">CBS 117612</strain>
    </source>
</reference>
<dbReference type="PANTHER" id="PTHR47338:SF10">
    <property type="entry name" value="TRANSCRIPTION FACTOR DOMAIN-CONTAINING PROTEIN-RELATED"/>
    <property type="match status" value="1"/>
</dbReference>
<protein>
    <recommendedName>
        <fullName evidence="8">Zn(2)-C6 fungal-type domain-containing protein</fullName>
    </recommendedName>
</protein>
<dbReference type="InterPro" id="IPR036864">
    <property type="entry name" value="Zn2-C6_fun-type_DNA-bd_sf"/>
</dbReference>
<evidence type="ECO:0000256" key="4">
    <source>
        <dbReference type="ARBA" id="ARBA00023125"/>
    </source>
</evidence>
<dbReference type="CDD" id="cd12148">
    <property type="entry name" value="fungal_TF_MHR"/>
    <property type="match status" value="1"/>
</dbReference>
<dbReference type="EMBL" id="ML737113">
    <property type="protein sequence ID" value="KAE8347386.1"/>
    <property type="molecule type" value="Genomic_DNA"/>
</dbReference>
<keyword evidence="6" id="KW-0539">Nucleus</keyword>
<dbReference type="GO" id="GO:0009893">
    <property type="term" value="P:positive regulation of metabolic process"/>
    <property type="evidence" value="ECO:0007669"/>
    <property type="project" value="UniProtKB-ARBA"/>
</dbReference>
<evidence type="ECO:0000256" key="6">
    <source>
        <dbReference type="ARBA" id="ARBA00023242"/>
    </source>
</evidence>
<dbReference type="CDD" id="cd00067">
    <property type="entry name" value="GAL4"/>
    <property type="match status" value="1"/>
</dbReference>
<dbReference type="GO" id="GO:0005634">
    <property type="term" value="C:nucleus"/>
    <property type="evidence" value="ECO:0007669"/>
    <property type="project" value="UniProtKB-SubCell"/>
</dbReference>
<keyword evidence="3" id="KW-0805">Transcription regulation</keyword>
<accession>A0A5N6YRY4</accession>
<dbReference type="GO" id="GO:0008270">
    <property type="term" value="F:zinc ion binding"/>
    <property type="evidence" value="ECO:0007669"/>
    <property type="project" value="InterPro"/>
</dbReference>
<dbReference type="PROSITE" id="PS50048">
    <property type="entry name" value="ZN2_CY6_FUNGAL_2"/>
    <property type="match status" value="1"/>
</dbReference>
<feature type="domain" description="Zn(2)-C6 fungal-type" evidence="8">
    <location>
        <begin position="20"/>
        <end position="50"/>
    </location>
</feature>
<dbReference type="AlphaFoldDB" id="A0A5N6YRY4"/>
<sequence>MDLQAKSNAFAQSTEHAALSCQECRRRKIKCDRQLPTCAACMGSSMDCVYPAGPLKPGPKAGFTRRAKKRRLEPQCHSPGTMDMRLRTMHPQHETNADLGQSFASHLPGKLSSMDTSTSPTQGCASINSNEPSSRSLPSPSPEQKDFITHRRLSWLVHPNHEPTLKQSACGEQSTMEPLADQFTPLSIQASLMDQICLAFQTDEQDIHHLIALYFENMVSFLLFTPHLLTVKLQTAPPSQIIALLGAMFSFSARFRLENQFVNGVASASNQQATRPAPNDFYLIAKNSVDRELMDLKPPPSLLMLQSMVLLSFHDLIESAEGRGWRSLGLLVRIAYELRLHLVDSDVIDTSTDHPDLWSAKEERRRTWWAIWELDVFSSTVRRLPTAIDWNQNWTMLPVDDEFWLKKKPRASCYLVADPMERFKSLQNCNNQSAKAWFIVVNSLMRTAYCVSNSQEYFWNPPSFEPPRPGRQPLPQQRISAQIKNAHEVLSNSIYCFLVALPPQLKYRGQHLFSNIALASKSTKQRDSDIYSINVMAQLTTFMLNDPNALGAGSRPTEPDSSFTKQSAESLKSLEDQQPRALDKLFAKNISMAETILSVVRNSGPDHVHFVNPLLASTIWLAAAVFLAYKYLGISDEGSQEHLLAESNVDLLKTIFRQFVQWWDMSDILETKLSEMEKELACMRKIGRSTPNDRQQHSPCKEGPQGLLHTNSDSLQSSHDSYAPAAPSLIQERGSLLSTCEPSSGLFDSDFLCDVELQGFLDGLFATFRGQEI</sequence>
<dbReference type="Proteomes" id="UP000325558">
    <property type="component" value="Unassembled WGS sequence"/>
</dbReference>
<name>A0A5N6YRY4_9EURO</name>